<dbReference type="AlphaFoldDB" id="A0A4Y2S1S2"/>
<dbReference type="Proteomes" id="UP000499080">
    <property type="component" value="Unassembled WGS sequence"/>
</dbReference>
<accession>A0A4Y2S1S2</accession>
<organism evidence="3 4">
    <name type="scientific">Araneus ventricosus</name>
    <name type="common">Orbweaver spider</name>
    <name type="synonym">Epeira ventricosa</name>
    <dbReference type="NCBI Taxonomy" id="182803"/>
    <lineage>
        <taxon>Eukaryota</taxon>
        <taxon>Metazoa</taxon>
        <taxon>Ecdysozoa</taxon>
        <taxon>Arthropoda</taxon>
        <taxon>Chelicerata</taxon>
        <taxon>Arachnida</taxon>
        <taxon>Araneae</taxon>
        <taxon>Araneomorphae</taxon>
        <taxon>Entelegynae</taxon>
        <taxon>Araneoidea</taxon>
        <taxon>Araneidae</taxon>
        <taxon>Araneus</taxon>
    </lineage>
</organism>
<name>A0A4Y2S1S2_ARAVE</name>
<protein>
    <submittedName>
        <fullName evidence="3">Uncharacterized protein</fullName>
    </submittedName>
</protein>
<comment type="caution">
    <text evidence="3">The sequence shown here is derived from an EMBL/GenBank/DDBJ whole genome shotgun (WGS) entry which is preliminary data.</text>
</comment>
<feature type="region of interest" description="Disordered" evidence="1">
    <location>
        <begin position="23"/>
        <end position="80"/>
    </location>
</feature>
<proteinExistence type="predicted"/>
<dbReference type="EMBL" id="BGPR01019166">
    <property type="protein sequence ID" value="GBN81154.1"/>
    <property type="molecule type" value="Genomic_DNA"/>
</dbReference>
<gene>
    <name evidence="2" type="ORF">AVEN_272732_1</name>
    <name evidence="3" type="ORF">AVEN_97601_1</name>
</gene>
<dbReference type="EMBL" id="BGPR01019187">
    <property type="protein sequence ID" value="GBN81225.1"/>
    <property type="molecule type" value="Genomic_DNA"/>
</dbReference>
<evidence type="ECO:0000313" key="4">
    <source>
        <dbReference type="Proteomes" id="UP000499080"/>
    </source>
</evidence>
<keyword evidence="4" id="KW-1185">Reference proteome</keyword>
<reference evidence="3 4" key="1">
    <citation type="journal article" date="2019" name="Sci. Rep.">
        <title>Orb-weaving spider Araneus ventricosus genome elucidates the spidroin gene catalogue.</title>
        <authorList>
            <person name="Kono N."/>
            <person name="Nakamura H."/>
            <person name="Ohtoshi R."/>
            <person name="Moran D.A.P."/>
            <person name="Shinohara A."/>
            <person name="Yoshida Y."/>
            <person name="Fujiwara M."/>
            <person name="Mori M."/>
            <person name="Tomita M."/>
            <person name="Arakawa K."/>
        </authorList>
    </citation>
    <scope>NUCLEOTIDE SEQUENCE [LARGE SCALE GENOMIC DNA]</scope>
</reference>
<sequence>MECIRTFRDRHLECHLSLRKAMTPFSSGSRPERNNTPRAKVKDRTGTRTESVDPRLPKSSFPDDFTVTGGPSPSSEGPLYQMKDTVPWFGLQMPRVDLELGWCGLR</sequence>
<evidence type="ECO:0000313" key="3">
    <source>
        <dbReference type="EMBL" id="GBN81225.1"/>
    </source>
</evidence>
<evidence type="ECO:0000313" key="2">
    <source>
        <dbReference type="EMBL" id="GBN81154.1"/>
    </source>
</evidence>
<evidence type="ECO:0000256" key="1">
    <source>
        <dbReference type="SAM" id="MobiDB-lite"/>
    </source>
</evidence>
<feature type="compositionally biased region" description="Basic and acidic residues" evidence="1">
    <location>
        <begin position="30"/>
        <end position="56"/>
    </location>
</feature>